<dbReference type="PANTHER" id="PTHR31052">
    <property type="entry name" value="COBRA-LIKE PROTEIN 7"/>
    <property type="match status" value="1"/>
</dbReference>
<dbReference type="Pfam" id="PF04833">
    <property type="entry name" value="COBRA"/>
    <property type="match status" value="1"/>
</dbReference>
<accession>M7Y847</accession>
<evidence type="ECO:0000256" key="1">
    <source>
        <dbReference type="ARBA" id="ARBA00004236"/>
    </source>
</evidence>
<organism evidence="8">
    <name type="scientific">Triticum urartu</name>
    <name type="common">Red wild einkorn</name>
    <name type="synonym">Crithodium urartu</name>
    <dbReference type="NCBI Taxonomy" id="4572"/>
    <lineage>
        <taxon>Eukaryota</taxon>
        <taxon>Viridiplantae</taxon>
        <taxon>Streptophyta</taxon>
        <taxon>Embryophyta</taxon>
        <taxon>Tracheophyta</taxon>
        <taxon>Spermatophyta</taxon>
        <taxon>Magnoliopsida</taxon>
        <taxon>Liliopsida</taxon>
        <taxon>Poales</taxon>
        <taxon>Poaceae</taxon>
        <taxon>BOP clade</taxon>
        <taxon>Pooideae</taxon>
        <taxon>Triticodae</taxon>
        <taxon>Triticeae</taxon>
        <taxon>Triticinae</taxon>
        <taxon>Triticum</taxon>
    </lineage>
</organism>
<name>M7Y847_TRIUA</name>
<dbReference type="GO" id="GO:0010215">
    <property type="term" value="P:cellulose microfibril organization"/>
    <property type="evidence" value="ECO:0007669"/>
    <property type="project" value="InterPro"/>
</dbReference>
<keyword evidence="6" id="KW-0325">Glycoprotein</keyword>
<comment type="subcellular location">
    <subcellularLocation>
        <location evidence="1">Cell membrane</location>
    </subcellularLocation>
</comment>
<dbReference type="eggNOG" id="ENOG502QUPM">
    <property type="taxonomic scope" value="Eukaryota"/>
</dbReference>
<keyword evidence="5" id="KW-0472">Membrane</keyword>
<dbReference type="AlphaFoldDB" id="M7Y847"/>
<dbReference type="InterPro" id="IPR056900">
    <property type="entry name" value="COB_C"/>
</dbReference>
<dbReference type="Pfam" id="PF25079">
    <property type="entry name" value="COB_C"/>
    <property type="match status" value="1"/>
</dbReference>
<proteinExistence type="inferred from homology"/>
<comment type="similarity">
    <text evidence="2">Belongs to the COBRA family.</text>
</comment>
<keyword evidence="3" id="KW-1003">Cell membrane</keyword>
<evidence type="ECO:0000256" key="3">
    <source>
        <dbReference type="ARBA" id="ARBA00022475"/>
    </source>
</evidence>
<dbReference type="STRING" id="4572.M7Y847"/>
<dbReference type="PANTHER" id="PTHR31052:SF34">
    <property type="entry name" value="OS07G0690900 PROTEIN"/>
    <property type="match status" value="1"/>
</dbReference>
<dbReference type="GO" id="GO:0005886">
    <property type="term" value="C:plasma membrane"/>
    <property type="evidence" value="ECO:0007669"/>
    <property type="project" value="UniProtKB-SubCell"/>
</dbReference>
<evidence type="ECO:0000256" key="4">
    <source>
        <dbReference type="ARBA" id="ARBA00022729"/>
    </source>
</evidence>
<gene>
    <name evidence="8" type="ORF">TRIUR3_25946</name>
</gene>
<dbReference type="EMBL" id="KD277039">
    <property type="protein sequence ID" value="EMS46163.1"/>
    <property type="molecule type" value="Genomic_DNA"/>
</dbReference>
<evidence type="ECO:0000256" key="6">
    <source>
        <dbReference type="ARBA" id="ARBA00023180"/>
    </source>
</evidence>
<sequence length="460" mass="49282">MEAMHARLALAFLLFVALAAAQQQFGPRLVPHPSHGFWSLIAPVPAKNQAAGKKKIRCRLCRHQRIRPFVDPAAAAAGRQPYSFRASATVLNNGVRTLPSWALLVAFAHGEILVSLDGGVLTFGDDLPYNTTAAGGGATSLSGNPQTDLLTPIDTAGDLTRIQATVRLVGTLFAGPEPVVTLPSAISLADPAYTCSPVATAPTVLSACCVLIAPDQPSAVPPAAGNTYLPRVTGDLVITYDVLQAHETTYLALVTLENNAPMGRLDGWELSWEWRRGEFVNSMRGAYPREGDARGCLYGPQGQYYKDLDFSKVLNCERRPVVHDLPPSRRDDTSLGQIEHCCRNGTILPKTMDEAQSKSAFQMEEGADMRDWFATVVMGDKSVLSFTKKNGPGDVDVVGGDGFPTKIFFNGEECAMPQMIPSQGAGTRASRGGSIRKECFGEGEGLSRQTRGGAECVFVA</sequence>
<evidence type="ECO:0000256" key="5">
    <source>
        <dbReference type="ARBA" id="ARBA00023136"/>
    </source>
</evidence>
<dbReference type="InterPro" id="IPR006918">
    <property type="entry name" value="COBRA_pln"/>
</dbReference>
<evidence type="ECO:0000256" key="2">
    <source>
        <dbReference type="ARBA" id="ARBA00005507"/>
    </source>
</evidence>
<keyword evidence="4" id="KW-0732">Signal</keyword>
<feature type="domain" description="COBRA C-terminal" evidence="7">
    <location>
        <begin position="377"/>
        <end position="421"/>
    </location>
</feature>
<evidence type="ECO:0000259" key="7">
    <source>
        <dbReference type="Pfam" id="PF25079"/>
    </source>
</evidence>
<reference evidence="8" key="1">
    <citation type="journal article" date="2013" name="Nature">
        <title>Draft genome of the wheat A-genome progenitor Triticum urartu.</title>
        <authorList>
            <person name="Ling H.Q."/>
            <person name="Zhao S."/>
            <person name="Liu D."/>
            <person name="Wang J."/>
            <person name="Sun H."/>
            <person name="Zhang C."/>
            <person name="Fan H."/>
            <person name="Li D."/>
            <person name="Dong L."/>
            <person name="Tao Y."/>
            <person name="Gao C."/>
            <person name="Wu H."/>
            <person name="Li Y."/>
            <person name="Cui Y."/>
            <person name="Guo X."/>
            <person name="Zheng S."/>
            <person name="Wang B."/>
            <person name="Yu K."/>
            <person name="Liang Q."/>
            <person name="Yang W."/>
            <person name="Lou X."/>
            <person name="Chen J."/>
            <person name="Feng M."/>
            <person name="Jian J."/>
            <person name="Zhang X."/>
            <person name="Luo G."/>
            <person name="Jiang Y."/>
            <person name="Liu J."/>
            <person name="Wang Z."/>
            <person name="Sha Y."/>
            <person name="Zhang B."/>
            <person name="Wu H."/>
            <person name="Tang D."/>
            <person name="Shen Q."/>
            <person name="Xue P."/>
            <person name="Zou S."/>
            <person name="Wang X."/>
            <person name="Liu X."/>
            <person name="Wang F."/>
            <person name="Yang Y."/>
            <person name="An X."/>
            <person name="Dong Z."/>
            <person name="Zhang K."/>
            <person name="Zhang X."/>
            <person name="Luo M.C."/>
            <person name="Dvorak J."/>
            <person name="Tong Y."/>
            <person name="Wang J."/>
            <person name="Yang H."/>
            <person name="Li Z."/>
            <person name="Wang D."/>
            <person name="Zhang A."/>
            <person name="Wang J."/>
        </authorList>
    </citation>
    <scope>NUCLEOTIDE SEQUENCE</scope>
</reference>
<protein>
    <recommendedName>
        <fullName evidence="7">COBRA C-terminal domain-containing protein</fullName>
    </recommendedName>
</protein>
<evidence type="ECO:0000313" key="8">
    <source>
        <dbReference type="EMBL" id="EMS46163.1"/>
    </source>
</evidence>